<dbReference type="HOGENOM" id="CLU_610133_0_0_1"/>
<keyword evidence="2" id="KW-1133">Transmembrane helix</keyword>
<dbReference type="Proteomes" id="UP000015101">
    <property type="component" value="Unassembled WGS sequence"/>
</dbReference>
<dbReference type="GeneID" id="20208259"/>
<gene>
    <name evidence="4" type="primary">20208259</name>
    <name evidence="3" type="ORF">HELRODRAFT_181902</name>
</gene>
<evidence type="ECO:0000256" key="1">
    <source>
        <dbReference type="SAM" id="MobiDB-lite"/>
    </source>
</evidence>
<reference evidence="5" key="1">
    <citation type="submission" date="2012-12" db="EMBL/GenBank/DDBJ databases">
        <authorList>
            <person name="Hellsten U."/>
            <person name="Grimwood J."/>
            <person name="Chapman J.A."/>
            <person name="Shapiro H."/>
            <person name="Aerts A."/>
            <person name="Otillar R.P."/>
            <person name="Terry A.Y."/>
            <person name="Boore J.L."/>
            <person name="Simakov O."/>
            <person name="Marletaz F."/>
            <person name="Cho S.-J."/>
            <person name="Edsinger-Gonzales E."/>
            <person name="Havlak P."/>
            <person name="Kuo D.-H."/>
            <person name="Larsson T."/>
            <person name="Lv J."/>
            <person name="Arendt D."/>
            <person name="Savage R."/>
            <person name="Osoegawa K."/>
            <person name="de Jong P."/>
            <person name="Lindberg D.R."/>
            <person name="Seaver E.C."/>
            <person name="Weisblat D.A."/>
            <person name="Putnam N.H."/>
            <person name="Grigoriev I.V."/>
            <person name="Rokhsar D.S."/>
        </authorList>
    </citation>
    <scope>NUCLEOTIDE SEQUENCE</scope>
</reference>
<keyword evidence="2" id="KW-0812">Transmembrane</keyword>
<dbReference type="InParanoid" id="T1FHG0"/>
<keyword evidence="2" id="KW-0472">Membrane</keyword>
<dbReference type="SUPFAM" id="SSF49265">
    <property type="entry name" value="Fibronectin type III"/>
    <property type="match status" value="2"/>
</dbReference>
<name>T1FHG0_HELRO</name>
<feature type="region of interest" description="Disordered" evidence="1">
    <location>
        <begin position="201"/>
        <end position="226"/>
    </location>
</feature>
<dbReference type="EMBL" id="AMQM01007871">
    <property type="status" value="NOT_ANNOTATED_CDS"/>
    <property type="molecule type" value="Genomic_DNA"/>
</dbReference>
<evidence type="ECO:0000313" key="5">
    <source>
        <dbReference type="Proteomes" id="UP000015101"/>
    </source>
</evidence>
<dbReference type="EnsemblMetazoa" id="HelroT181902">
    <property type="protein sequence ID" value="HelroP181902"/>
    <property type="gene ID" value="HelroG181902"/>
</dbReference>
<dbReference type="RefSeq" id="XP_009029927.1">
    <property type="nucleotide sequence ID" value="XM_009031679.1"/>
</dbReference>
<reference evidence="4" key="3">
    <citation type="submission" date="2015-06" db="UniProtKB">
        <authorList>
            <consortium name="EnsemblMetazoa"/>
        </authorList>
    </citation>
    <scope>IDENTIFICATION</scope>
</reference>
<accession>T1FHG0</accession>
<evidence type="ECO:0000313" key="3">
    <source>
        <dbReference type="EMBL" id="ESN91978.1"/>
    </source>
</evidence>
<dbReference type="AlphaFoldDB" id="T1FHG0"/>
<feature type="region of interest" description="Disordered" evidence="1">
    <location>
        <begin position="156"/>
        <end position="184"/>
    </location>
</feature>
<organism evidence="4 5">
    <name type="scientific">Helobdella robusta</name>
    <name type="common">Californian leech</name>
    <dbReference type="NCBI Taxonomy" id="6412"/>
    <lineage>
        <taxon>Eukaryota</taxon>
        <taxon>Metazoa</taxon>
        <taxon>Spiralia</taxon>
        <taxon>Lophotrochozoa</taxon>
        <taxon>Annelida</taxon>
        <taxon>Clitellata</taxon>
        <taxon>Hirudinea</taxon>
        <taxon>Rhynchobdellida</taxon>
        <taxon>Glossiphoniidae</taxon>
        <taxon>Helobdella</taxon>
    </lineage>
</organism>
<feature type="transmembrane region" description="Helical" evidence="2">
    <location>
        <begin position="347"/>
        <end position="372"/>
    </location>
</feature>
<keyword evidence="5" id="KW-1185">Reference proteome</keyword>
<evidence type="ECO:0000256" key="2">
    <source>
        <dbReference type="SAM" id="Phobius"/>
    </source>
</evidence>
<evidence type="ECO:0000313" key="4">
    <source>
        <dbReference type="EnsemblMetazoa" id="HelroP181902"/>
    </source>
</evidence>
<dbReference type="InterPro" id="IPR036116">
    <property type="entry name" value="FN3_sf"/>
</dbReference>
<dbReference type="EMBL" id="KB097680">
    <property type="protein sequence ID" value="ESN91978.1"/>
    <property type="molecule type" value="Genomic_DNA"/>
</dbReference>
<protein>
    <submittedName>
        <fullName evidence="3 4">Uncharacterized protein</fullName>
    </submittedName>
</protein>
<reference evidence="3 5" key="2">
    <citation type="journal article" date="2013" name="Nature">
        <title>Insights into bilaterian evolution from three spiralian genomes.</title>
        <authorList>
            <person name="Simakov O."/>
            <person name="Marletaz F."/>
            <person name="Cho S.J."/>
            <person name="Edsinger-Gonzales E."/>
            <person name="Havlak P."/>
            <person name="Hellsten U."/>
            <person name="Kuo D.H."/>
            <person name="Larsson T."/>
            <person name="Lv J."/>
            <person name="Arendt D."/>
            <person name="Savage R."/>
            <person name="Osoegawa K."/>
            <person name="de Jong P."/>
            <person name="Grimwood J."/>
            <person name="Chapman J.A."/>
            <person name="Shapiro H."/>
            <person name="Aerts A."/>
            <person name="Otillar R.P."/>
            <person name="Terry A.Y."/>
            <person name="Boore J.L."/>
            <person name="Grigoriev I.V."/>
            <person name="Lindberg D.R."/>
            <person name="Seaver E.C."/>
            <person name="Weisblat D.A."/>
            <person name="Putnam N.H."/>
            <person name="Rokhsar D.S."/>
        </authorList>
    </citation>
    <scope>NUCLEOTIDE SEQUENCE</scope>
</reference>
<dbReference type="KEGG" id="hro:HELRODRAFT_181902"/>
<proteinExistence type="predicted"/>
<sequence>MGLPTTTLITSTTTTSLIEALLVTTSTTITSVTLNHLLPNHLYEFMLMIRSRSEIVLFSDIVVAKTKRESTLDDVTAYPIQSHKPHRPTNLTLKLTSHGSLLISWHSPAFFSQTLHRRHTDGHTNSAQDFPSNCIHGDENRVGAVKYVGFTGENSGEDGANVGAGGGDVTDRHYNDEEEENEDDAWEMEKLLLINSLADEQQEDETANNNNISNNDHDDLNTANHNFSHNIHNYSHNHNNNNNLKTKTCYQLQYKTLNNHWITLTDVPSTNHTYNWPTVSRGTTYHFRVIPIVVVDLEALKDGYSHVNDHFKVKKGLVIEGEASEVVAIETGDPIGNQRQSYDTSAVMLGGVTLVLFSAFLLIILFKCLGYYRKRRKIGKSIVISTADVDQDTMFIEPHNNNNSSSQQSRRQHFDYTTTATTTMTSAAGPLPDFNSSYVKQRSIKETPI</sequence>
<dbReference type="CTD" id="20208259"/>